<dbReference type="RefSeq" id="XP_013250492.1">
    <property type="nucleotide sequence ID" value="XM_013395038.1"/>
</dbReference>
<sequence length="914" mass="98197">MIAQSTPFTAAPFRSWIVQGQQHRVLSACSYGHSSSCSSSNNRGFSTESRIVYLNSSTKRRSVVHASADLAPLFLIPRLRQQQPLLHSLPTNSSSNSAADFIPSPLSIHLKHLIERRRAVKRSKHHPQPLPVPPLPASAPPRSVACGIPPLPQTAGVAAAAVGQQQLHQQQLDQLQDTQLLQLTGGPPPEGLGVAGRDVVSLSCDPAEADAVSPSFADAASIEAVAAAALARWQEATAAAATTGSAAAAAAAERDDRPFWQGLCDRIFYSRDLLPVSSLAALLRLICCRYTPTTAAAAPFFLQHFAPPQQQQQMESSTQQQQQQRPLHQQRLPSQRPVPASLLLPLTREFIDDVHCLSAAAAADLAAVFAVSNCCSIELLQLLVRRSIDTWLLPEQQLEQQRQQLQQQQLQLQQLFAIQPEAVSCFSPQEFAVFCSALHHLLQQAQPLHEKRAQKQQQETLLHLLSLPEFLSSAAAFLLRCSPQKNCLQQQAALGSLAGLAADALQQQQRHQQQQHEQLLQLGKASIELLKAADAFIPWKDEAAAAAAASFSSAASTSASTAAHSAKETARLMSLISKTFAGGPSQLQRQEATEQQQELQHEEGQKENPNESLNGGENRAKGTRADEALQQQPGAAALQFLLQYTRDQLLRLQSLLQQKQQQQERDQPPAKSAATAASAATGAVTDRLQYVLLNPWEVPTAETLQLMASVAAATAAAATVLLQPLLVERSRKNAQHSLQQRYQQLLLQLLRAIGVGAVDAAAPAAPLLQATAARLMACVGLIMSAAGASLLPAATDACRALLLLHLLPSDEQKLQRPAAMKASAEVALMEEVGRRFADLTAQEKEIVSLAVSAICIKDPYLRHYCRAYGRPLQQRLAALAANRNKLASRRAAVVCAAAPSAAAAPAAAATAAQE</sequence>
<protein>
    <submittedName>
        <fullName evidence="2">Uncharacterized protein</fullName>
    </submittedName>
</protein>
<dbReference type="PANTHER" id="PTHR46007:SF11">
    <property type="entry name" value="MEDIATOR OF RNA POLYMERASE II TRANSCRIPTION SUBUNIT 12"/>
    <property type="match status" value="1"/>
</dbReference>
<dbReference type="PANTHER" id="PTHR46007">
    <property type="entry name" value="MEDIATOR OF RNA POLYMERASE II TRANSCRIPTION SUBUNIT 12"/>
    <property type="match status" value="1"/>
</dbReference>
<reference evidence="2" key="1">
    <citation type="submission" date="2013-10" db="EMBL/GenBank/DDBJ databases">
        <title>Genomic analysis of the causative agents of coccidiosis in chickens.</title>
        <authorList>
            <person name="Reid A.J."/>
            <person name="Blake D."/>
            <person name="Billington K."/>
            <person name="Browne H."/>
            <person name="Dunn M."/>
            <person name="Hung S."/>
            <person name="Kawahara F."/>
            <person name="Miranda-Saavedra D."/>
            <person name="Mourier T."/>
            <person name="Nagra H."/>
            <person name="Otto T.D."/>
            <person name="Rawlings N."/>
            <person name="Sanchez A."/>
            <person name="Sanders M."/>
            <person name="Subramaniam C."/>
            <person name="Tay Y."/>
            <person name="Dear P."/>
            <person name="Doerig C."/>
            <person name="Gruber A."/>
            <person name="Parkinson J."/>
            <person name="Shirley M."/>
            <person name="Wan K.L."/>
            <person name="Berriman M."/>
            <person name="Tomley F."/>
            <person name="Pain A."/>
        </authorList>
    </citation>
    <scope>NUCLEOTIDE SEQUENCE [LARGE SCALE GENOMIC DNA]</scope>
    <source>
        <strain evidence="2">Houghton</strain>
    </source>
</reference>
<accession>U6GJB4</accession>
<dbReference type="InterPro" id="IPR051647">
    <property type="entry name" value="Mediator_comp_sub12"/>
</dbReference>
<dbReference type="GO" id="GO:0045944">
    <property type="term" value="P:positive regulation of transcription by RNA polymerase II"/>
    <property type="evidence" value="ECO:0007669"/>
    <property type="project" value="TreeGrafter"/>
</dbReference>
<evidence type="ECO:0000313" key="3">
    <source>
        <dbReference type="Proteomes" id="UP000018050"/>
    </source>
</evidence>
<dbReference type="GO" id="GO:0016592">
    <property type="term" value="C:mediator complex"/>
    <property type="evidence" value="ECO:0007669"/>
    <property type="project" value="TreeGrafter"/>
</dbReference>
<dbReference type="AlphaFoldDB" id="U6GJB4"/>
<name>U6GJB4_EIMAC</name>
<feature type="region of interest" description="Disordered" evidence="1">
    <location>
        <begin position="584"/>
        <end position="624"/>
    </location>
</feature>
<dbReference type="EMBL" id="HG671014">
    <property type="protein sequence ID" value="CDI79388.1"/>
    <property type="molecule type" value="Genomic_DNA"/>
</dbReference>
<dbReference type="VEuPathDB" id="ToxoDB:EAH_00010790"/>
<feature type="compositionally biased region" description="Pro residues" evidence="1">
    <location>
        <begin position="128"/>
        <end position="138"/>
    </location>
</feature>
<reference evidence="2" key="2">
    <citation type="submission" date="2013-10" db="EMBL/GenBank/DDBJ databases">
        <authorList>
            <person name="Aslett M."/>
        </authorList>
    </citation>
    <scope>NUCLEOTIDE SEQUENCE [LARGE SCALE GENOMIC DNA]</scope>
    <source>
        <strain evidence="2">Houghton</strain>
    </source>
</reference>
<evidence type="ECO:0000313" key="2">
    <source>
        <dbReference type="EMBL" id="CDI79388.1"/>
    </source>
</evidence>
<feature type="region of interest" description="Disordered" evidence="1">
    <location>
        <begin position="119"/>
        <end position="138"/>
    </location>
</feature>
<organism evidence="2 3">
    <name type="scientific">Eimeria acervulina</name>
    <name type="common">Coccidian parasite</name>
    <dbReference type="NCBI Taxonomy" id="5801"/>
    <lineage>
        <taxon>Eukaryota</taxon>
        <taxon>Sar</taxon>
        <taxon>Alveolata</taxon>
        <taxon>Apicomplexa</taxon>
        <taxon>Conoidasida</taxon>
        <taxon>Coccidia</taxon>
        <taxon>Eucoccidiorida</taxon>
        <taxon>Eimeriorina</taxon>
        <taxon>Eimeriidae</taxon>
        <taxon>Eimeria</taxon>
    </lineage>
</organism>
<evidence type="ECO:0000256" key="1">
    <source>
        <dbReference type="SAM" id="MobiDB-lite"/>
    </source>
</evidence>
<dbReference type="OMA" id="CCSIELL"/>
<feature type="compositionally biased region" description="Basic and acidic residues" evidence="1">
    <location>
        <begin position="599"/>
        <end position="609"/>
    </location>
</feature>
<dbReference type="GO" id="GO:0003713">
    <property type="term" value="F:transcription coactivator activity"/>
    <property type="evidence" value="ECO:0007669"/>
    <property type="project" value="TreeGrafter"/>
</dbReference>
<keyword evidence="3" id="KW-1185">Reference proteome</keyword>
<feature type="compositionally biased region" description="Low complexity" evidence="1">
    <location>
        <begin position="586"/>
        <end position="598"/>
    </location>
</feature>
<dbReference type="Proteomes" id="UP000018050">
    <property type="component" value="Unassembled WGS sequence"/>
</dbReference>
<gene>
    <name evidence="2" type="ORF">EAH_00010790</name>
</gene>
<dbReference type="GeneID" id="25269149"/>
<feature type="region of interest" description="Disordered" evidence="1">
    <location>
        <begin position="311"/>
        <end position="333"/>
    </location>
</feature>
<proteinExistence type="predicted"/>
<dbReference type="OrthoDB" id="348465at2759"/>